<dbReference type="GO" id="GO:1901170">
    <property type="term" value="P:naphthalene catabolic process"/>
    <property type="evidence" value="ECO:0007669"/>
    <property type="project" value="InterPro"/>
</dbReference>
<accession>A0A1G7L6D7</accession>
<comment type="similarity">
    <text evidence="1">Belongs to the GST superfamily. NadH family.</text>
</comment>
<dbReference type="CDD" id="cd03022">
    <property type="entry name" value="DsbA_HCCA_Iso"/>
    <property type="match status" value="1"/>
</dbReference>
<dbReference type="InterPro" id="IPR051924">
    <property type="entry name" value="GST_Kappa/NadH"/>
</dbReference>
<evidence type="ECO:0000256" key="1">
    <source>
        <dbReference type="PIRNR" id="PIRNR006386"/>
    </source>
</evidence>
<feature type="domain" description="DSBA-like thioredoxin" evidence="3">
    <location>
        <begin position="12"/>
        <end position="206"/>
    </location>
</feature>
<dbReference type="PANTHER" id="PTHR42943">
    <property type="entry name" value="GLUTATHIONE S-TRANSFERASE KAPPA"/>
    <property type="match status" value="1"/>
</dbReference>
<dbReference type="EC" id="5.99.1.4" evidence="1"/>
<feature type="active site" description="Nucleophile" evidence="2">
    <location>
        <position position="20"/>
    </location>
</feature>
<keyword evidence="1 4" id="KW-0413">Isomerase</keyword>
<comment type="catalytic activity">
    <reaction evidence="1">
        <text>2-hydroxychromene-2-carboxylate = (3E)-4-(2-hydroxyphenyl)-2-oxobut-3-enoate</text>
        <dbReference type="Rhea" id="RHEA:27401"/>
        <dbReference type="ChEBI" id="CHEBI:59350"/>
        <dbReference type="ChEBI" id="CHEBI:59353"/>
        <dbReference type="EC" id="5.99.1.4"/>
    </reaction>
</comment>
<dbReference type="Pfam" id="PF01323">
    <property type="entry name" value="DSBA"/>
    <property type="match status" value="1"/>
</dbReference>
<evidence type="ECO:0000256" key="2">
    <source>
        <dbReference type="PIRSR" id="PIRSR006386-1"/>
    </source>
</evidence>
<dbReference type="GO" id="GO:0004602">
    <property type="term" value="F:glutathione peroxidase activity"/>
    <property type="evidence" value="ECO:0007669"/>
    <property type="project" value="TreeGrafter"/>
</dbReference>
<dbReference type="PANTHER" id="PTHR42943:SF2">
    <property type="entry name" value="GLUTATHIONE S-TRANSFERASE KAPPA 1"/>
    <property type="match status" value="1"/>
</dbReference>
<reference evidence="4 5" key="1">
    <citation type="submission" date="2016-10" db="EMBL/GenBank/DDBJ databases">
        <authorList>
            <person name="de Groot N.N."/>
        </authorList>
    </citation>
    <scope>NUCLEOTIDE SEQUENCE [LARGE SCALE GENOMIC DNA]</scope>
    <source>
        <strain evidence="4 5">R5</strain>
    </source>
</reference>
<dbReference type="GO" id="GO:0006749">
    <property type="term" value="P:glutathione metabolic process"/>
    <property type="evidence" value="ECO:0007669"/>
    <property type="project" value="TreeGrafter"/>
</dbReference>
<dbReference type="InterPro" id="IPR014440">
    <property type="entry name" value="HCCAis_GSTk"/>
</dbReference>
<evidence type="ECO:0000313" key="5">
    <source>
        <dbReference type="Proteomes" id="UP000199245"/>
    </source>
</evidence>
<dbReference type="InterPro" id="IPR036249">
    <property type="entry name" value="Thioredoxin-like_sf"/>
</dbReference>
<proteinExistence type="inferred from homology"/>
<dbReference type="InterPro" id="IPR044087">
    <property type="entry name" value="NahD-like"/>
</dbReference>
<dbReference type="PIRSF" id="PIRSF006386">
    <property type="entry name" value="HCCAis_GSTk"/>
    <property type="match status" value="1"/>
</dbReference>
<dbReference type="SUPFAM" id="SSF52833">
    <property type="entry name" value="Thioredoxin-like"/>
    <property type="match status" value="1"/>
</dbReference>
<sequence length="213" mass="23850">MNVEKTKGNAMIEFFFDCSSPWTYLAWHNIQPIAKEFDAPITWRPILVGGIFNTVNPSVYAQREKPVPLKARYMKKDLTDWARSAGLAIKMPPTVFPVNSVKAMRGCILLGKERMVPFARAVFEAYWGDDKDISQDAVLTEICTKLGIDPAQFLAGIGDQAIKDQLKANTEELMARGGFGSPTIYLDKTDMYFGNDRLPLIREALARLKARAA</sequence>
<evidence type="ECO:0000259" key="3">
    <source>
        <dbReference type="Pfam" id="PF01323"/>
    </source>
</evidence>
<dbReference type="EMBL" id="FMZW01000056">
    <property type="protein sequence ID" value="SDF44904.1"/>
    <property type="molecule type" value="Genomic_DNA"/>
</dbReference>
<organism evidence="4 5">
    <name type="scientific">Bradyrhizobium brasilense</name>
    <dbReference type="NCBI Taxonomy" id="1419277"/>
    <lineage>
        <taxon>Bacteria</taxon>
        <taxon>Pseudomonadati</taxon>
        <taxon>Pseudomonadota</taxon>
        <taxon>Alphaproteobacteria</taxon>
        <taxon>Hyphomicrobiales</taxon>
        <taxon>Nitrobacteraceae</taxon>
        <taxon>Bradyrhizobium</taxon>
    </lineage>
</organism>
<protein>
    <recommendedName>
        <fullName evidence="1">2-hydroxychromene-2-carboxylate isomerase</fullName>
        <ecNumber evidence="1">5.99.1.4</ecNumber>
    </recommendedName>
</protein>
<name>A0A1G7L6D7_9BRAD</name>
<dbReference type="Proteomes" id="UP000199245">
    <property type="component" value="Unassembled WGS sequence"/>
</dbReference>
<dbReference type="InterPro" id="IPR001853">
    <property type="entry name" value="DSBA-like_thioredoxin_dom"/>
</dbReference>
<gene>
    <name evidence="4" type="ORF">SAMN05216337_105638</name>
</gene>
<dbReference type="AlphaFoldDB" id="A0A1G7L6D7"/>
<dbReference type="Gene3D" id="3.40.30.10">
    <property type="entry name" value="Glutaredoxin"/>
    <property type="match status" value="1"/>
</dbReference>
<evidence type="ECO:0000313" key="4">
    <source>
        <dbReference type="EMBL" id="SDF44904.1"/>
    </source>
</evidence>
<dbReference type="GO" id="GO:0018845">
    <property type="term" value="F:2-hydroxychromene-2-carboxylate isomerase activity"/>
    <property type="evidence" value="ECO:0007669"/>
    <property type="project" value="UniProtKB-UniRule"/>
</dbReference>
<dbReference type="GO" id="GO:0004364">
    <property type="term" value="F:glutathione transferase activity"/>
    <property type="evidence" value="ECO:0007669"/>
    <property type="project" value="TreeGrafter"/>
</dbReference>